<proteinExistence type="predicted"/>
<evidence type="ECO:0000313" key="1">
    <source>
        <dbReference type="EMBL" id="QIG68183.1"/>
    </source>
</evidence>
<gene>
    <name evidence="1" type="ORF">EVB55_248</name>
</gene>
<evidence type="ECO:0000313" key="2">
    <source>
        <dbReference type="Proteomes" id="UP000605518"/>
    </source>
</evidence>
<reference evidence="1" key="1">
    <citation type="submission" date="2020-01" db="EMBL/GenBank/DDBJ databases">
        <title>Patterns of diversity and host range of bacteriophage communities associated with bean-nodulatin bacteria.</title>
        <authorList>
            <person name="Vann Cauwenberghe J."/>
            <person name="Santamaria R.I."/>
            <person name="Bustos P."/>
            <person name="Juarez S."/>
            <person name="Gonzalez V."/>
        </authorList>
    </citation>
    <scope>NUCLEOTIDE SEQUENCE</scope>
</reference>
<dbReference type="Proteomes" id="UP000605518">
    <property type="component" value="Segment"/>
</dbReference>
<dbReference type="EMBL" id="MN988486">
    <property type="protein sequence ID" value="QIG68183.1"/>
    <property type="molecule type" value="Genomic_DNA"/>
</dbReference>
<sequence>MTKFNEVYRDRRTGHFKVKVMFRPPMEDMFETIEFAGRFENVIDANRFLERVNAKIRTLKCFQCAYEALDLTRWTWVPTKASPCGFLHDAPTAVPFVIPTSDYAKNLVNNSN</sequence>
<name>A0A7S5UUJ6_9CAUD</name>
<organism evidence="1 2">
    <name type="scientific">Rhizobium phage RHph_Y68</name>
    <dbReference type="NCBI Taxonomy" id="2509787"/>
    <lineage>
        <taxon>Viruses</taxon>
        <taxon>Duplodnaviria</taxon>
        <taxon>Heunggongvirae</taxon>
        <taxon>Uroviricota</taxon>
        <taxon>Caudoviricetes</taxon>
        <taxon>Pootjesviridae</taxon>
        <taxon>Staniewskivirinae</taxon>
        <taxon>Trinifflemingvirus</taxon>
        <taxon>Trinifflemingvirus Y68</taxon>
    </lineage>
</organism>
<accession>A0A7S5UUJ6</accession>
<keyword evidence="2" id="KW-1185">Reference proteome</keyword>
<protein>
    <submittedName>
        <fullName evidence="1">Uncharacterized protein</fullName>
    </submittedName>
</protein>